<dbReference type="Proteomes" id="UP000469558">
    <property type="component" value="Unassembled WGS sequence"/>
</dbReference>
<proteinExistence type="predicted"/>
<keyword evidence="3" id="KW-1185">Reference proteome</keyword>
<gene>
    <name evidence="2" type="ORF">LSUE1_G000463</name>
</gene>
<accession>A0A8T9CF57</accession>
<protein>
    <submittedName>
        <fullName evidence="2">Uncharacterized protein</fullName>
    </submittedName>
</protein>
<evidence type="ECO:0000256" key="1">
    <source>
        <dbReference type="SAM" id="MobiDB-lite"/>
    </source>
</evidence>
<feature type="compositionally biased region" description="Basic and acidic residues" evidence="1">
    <location>
        <begin position="44"/>
        <end position="53"/>
    </location>
</feature>
<evidence type="ECO:0000313" key="2">
    <source>
        <dbReference type="EMBL" id="TVY84415.1"/>
    </source>
</evidence>
<feature type="region of interest" description="Disordered" evidence="1">
    <location>
        <begin position="24"/>
        <end position="63"/>
    </location>
</feature>
<dbReference type="OrthoDB" id="5201563at2759"/>
<reference evidence="2 3" key="1">
    <citation type="submission" date="2018-05" db="EMBL/GenBank/DDBJ databases">
        <title>Genome sequencing and assembly of the regulated plant pathogen Lachnellula willkommii and related sister species for the development of diagnostic species identification markers.</title>
        <authorList>
            <person name="Giroux E."/>
            <person name="Bilodeau G."/>
        </authorList>
    </citation>
    <scope>NUCLEOTIDE SEQUENCE [LARGE SCALE GENOMIC DNA]</scope>
    <source>
        <strain evidence="2 3">CBS 268.59</strain>
    </source>
</reference>
<comment type="caution">
    <text evidence="2">The sequence shown here is derived from an EMBL/GenBank/DDBJ whole genome shotgun (WGS) entry which is preliminary data.</text>
</comment>
<evidence type="ECO:0000313" key="3">
    <source>
        <dbReference type="Proteomes" id="UP000469558"/>
    </source>
</evidence>
<sequence>MSTTSTAGTTASVQEIQGVLRDYTIHLTGDESTNNHGGIDPPNGDERPSHENPPDWPKNHYRVPNYRPLNRNLDLEDRPKGFNGIEFVFLTIMFSGVYLNSAAAKIWGRTGGPFFPGLFRYAIGGEW</sequence>
<name>A0A8T9CF57_9HELO</name>
<dbReference type="EMBL" id="QGMK01000087">
    <property type="protein sequence ID" value="TVY84415.1"/>
    <property type="molecule type" value="Genomic_DNA"/>
</dbReference>
<dbReference type="AlphaFoldDB" id="A0A8T9CF57"/>
<organism evidence="2 3">
    <name type="scientific">Lachnellula suecica</name>
    <dbReference type="NCBI Taxonomy" id="602035"/>
    <lineage>
        <taxon>Eukaryota</taxon>
        <taxon>Fungi</taxon>
        <taxon>Dikarya</taxon>
        <taxon>Ascomycota</taxon>
        <taxon>Pezizomycotina</taxon>
        <taxon>Leotiomycetes</taxon>
        <taxon>Helotiales</taxon>
        <taxon>Lachnaceae</taxon>
        <taxon>Lachnellula</taxon>
    </lineage>
</organism>